<reference evidence="6 7" key="1">
    <citation type="submission" date="2015-10" db="EMBL/GenBank/DDBJ databases">
        <title>Draft genome sequence of Streptomyces corchorusii DSM 40340, type strain for the species Streptomyces corchorusii.</title>
        <authorList>
            <person name="Ruckert C."/>
            <person name="Winkler A."/>
            <person name="Kalinowski J."/>
            <person name="Kampfer P."/>
            <person name="Glaeser S."/>
        </authorList>
    </citation>
    <scope>NUCLEOTIDE SEQUENCE [LARGE SCALE GENOMIC DNA]</scope>
    <source>
        <strain evidence="6 7">DSM 40340</strain>
    </source>
</reference>
<dbReference type="InterPro" id="IPR004193">
    <property type="entry name" value="Glyco_hydro_13_N"/>
</dbReference>
<dbReference type="InterPro" id="IPR011837">
    <property type="entry name" value="Glycogen_debranch_GlgX"/>
</dbReference>
<comment type="similarity">
    <text evidence="1">Belongs to the glycosyl hydrolase 13 family.</text>
</comment>
<dbReference type="Gene3D" id="3.20.20.80">
    <property type="entry name" value="Glycosidases"/>
    <property type="match status" value="1"/>
</dbReference>
<sequence length="706" mass="79273">MPVWSGHPYPLGAAFDGQGTNFALFSEVAEHVELILVDDAGTATPVPLQEVDGFVWHAYLPGVGPGQRYGYRVHGPWQPALGHRCNPAKLLLDPYARAVDGQIDNHASLYERAPDGPAPADSAGHSMLGVVTDPFFDWGDDRPPRTAYADSVIYEAHVRGLTMTHPDVPERLRGTYAGLAHPAVTEHLTSLGVTAVELMPVHQFVQDGVLQDRGLSNYWGYNTIGFFAPHNAYAAFGTRGQQVNEFKAMVKALHAAGLEVILDVVYNHTAEGNERGPTLSFRGIDNASYYRLVDGDWAHYYDTTGTGNSLLMRHPYVLQLIMDSLRYWVTEMHVDGFRFDLAATLARQFHEVDRLSAFFDLIQQDPVISRVKLIAEPWDVGEGGYQVGNFPPLWSEWNGKYRDAVRDFWRAEPGSLGEFASRLTGSSDLYQHSRRRPRASVNFVTAHDGFTLRDLVSYNDKHNEANGEENRDGESHNRSWNCGAEGETDDPAVLELRARQQRNLLATLLLSQGIPMLCHGDELGRTQRGNNNAYCQDNEISWVDWDLTDEQHALAEFTGRLIALRAAHPVLRRRRFFRGETATHAKQPLPDLMWLRPDAREMTDRDWLREDAHTVGVFLNGDAIAERDSYGRRMVDDSFLLCVNGYWEPVVFRLPDDSFGERWTTLIDTADPEGVPDERERKAGTKLRVEARSLVLLSRPSRAAGK</sequence>
<dbReference type="InterPro" id="IPR017853">
    <property type="entry name" value="GH"/>
</dbReference>
<evidence type="ECO:0000259" key="5">
    <source>
        <dbReference type="SMART" id="SM00642"/>
    </source>
</evidence>
<dbReference type="InterPro" id="IPR044505">
    <property type="entry name" value="GlgX_Isoamylase_N_E_set"/>
</dbReference>
<protein>
    <submittedName>
        <fullName evidence="6">Glycogen debranching protein</fullName>
    </submittedName>
</protein>
<dbReference type="InterPro" id="IPR006047">
    <property type="entry name" value="GH13_cat_dom"/>
</dbReference>
<dbReference type="SMART" id="SM00642">
    <property type="entry name" value="Aamy"/>
    <property type="match status" value="1"/>
</dbReference>
<organism evidence="6 7">
    <name type="scientific">Streptomyces corchorusii</name>
    <name type="common">Streptomyces chibaensis</name>
    <dbReference type="NCBI Taxonomy" id="1903"/>
    <lineage>
        <taxon>Bacteria</taxon>
        <taxon>Bacillati</taxon>
        <taxon>Actinomycetota</taxon>
        <taxon>Actinomycetes</taxon>
        <taxon>Kitasatosporales</taxon>
        <taxon>Streptomycetaceae</taxon>
        <taxon>Streptomyces</taxon>
    </lineage>
</organism>
<evidence type="ECO:0000313" key="6">
    <source>
        <dbReference type="EMBL" id="KUN28059.1"/>
    </source>
</evidence>
<dbReference type="GO" id="GO:0004135">
    <property type="term" value="F:amylo-alpha-1,6-glucosidase activity"/>
    <property type="evidence" value="ECO:0007669"/>
    <property type="project" value="InterPro"/>
</dbReference>
<feature type="compositionally biased region" description="Basic and acidic residues" evidence="4">
    <location>
        <begin position="462"/>
        <end position="477"/>
    </location>
</feature>
<dbReference type="Gene3D" id="2.60.40.10">
    <property type="entry name" value="Immunoglobulins"/>
    <property type="match status" value="1"/>
</dbReference>
<proteinExistence type="inferred from homology"/>
<dbReference type="NCBIfam" id="TIGR02100">
    <property type="entry name" value="glgX_debranch"/>
    <property type="match status" value="1"/>
</dbReference>
<evidence type="ECO:0000256" key="4">
    <source>
        <dbReference type="SAM" id="MobiDB-lite"/>
    </source>
</evidence>
<dbReference type="SUPFAM" id="SSF81296">
    <property type="entry name" value="E set domains"/>
    <property type="match status" value="1"/>
</dbReference>
<accession>A0A124HN62</accession>
<feature type="domain" description="Glycosyl hydrolase family 13 catalytic" evidence="5">
    <location>
        <begin position="151"/>
        <end position="565"/>
    </location>
</feature>
<dbReference type="Proteomes" id="UP000053398">
    <property type="component" value="Unassembled WGS sequence"/>
</dbReference>
<dbReference type="AlphaFoldDB" id="A0A124HN62"/>
<dbReference type="Pfam" id="PF02922">
    <property type="entry name" value="CBM_48"/>
    <property type="match status" value="1"/>
</dbReference>
<feature type="region of interest" description="Disordered" evidence="4">
    <location>
        <begin position="462"/>
        <end position="486"/>
    </location>
</feature>
<dbReference type="InterPro" id="IPR013783">
    <property type="entry name" value="Ig-like_fold"/>
</dbReference>
<dbReference type="SUPFAM" id="SSF51445">
    <property type="entry name" value="(Trans)glycosidases"/>
    <property type="match status" value="1"/>
</dbReference>
<dbReference type="GO" id="GO:0005980">
    <property type="term" value="P:glycogen catabolic process"/>
    <property type="evidence" value="ECO:0007669"/>
    <property type="project" value="InterPro"/>
</dbReference>
<dbReference type="EMBL" id="LMWP01000016">
    <property type="protein sequence ID" value="KUN28059.1"/>
    <property type="molecule type" value="Genomic_DNA"/>
</dbReference>
<name>A0A124HN62_STRCK</name>
<dbReference type="InterPro" id="IPR013780">
    <property type="entry name" value="Glyco_hydro_b"/>
</dbReference>
<gene>
    <name evidence="6" type="ORF">AQJ11_15555</name>
</gene>
<dbReference type="Gene3D" id="2.60.40.1180">
    <property type="entry name" value="Golgi alpha-mannosidase II"/>
    <property type="match status" value="1"/>
</dbReference>
<keyword evidence="3" id="KW-0326">Glycosidase</keyword>
<evidence type="ECO:0000256" key="3">
    <source>
        <dbReference type="ARBA" id="ARBA00023295"/>
    </source>
</evidence>
<evidence type="ECO:0000313" key="7">
    <source>
        <dbReference type="Proteomes" id="UP000053398"/>
    </source>
</evidence>
<dbReference type="SUPFAM" id="SSF51011">
    <property type="entry name" value="Glycosyl hydrolase domain"/>
    <property type="match status" value="1"/>
</dbReference>
<evidence type="ECO:0000256" key="1">
    <source>
        <dbReference type="ARBA" id="ARBA00008061"/>
    </source>
</evidence>
<keyword evidence="7" id="KW-1185">Reference proteome</keyword>
<dbReference type="InterPro" id="IPR014756">
    <property type="entry name" value="Ig_E-set"/>
</dbReference>
<dbReference type="CDD" id="cd02856">
    <property type="entry name" value="E_set_GDE_Isoamylase_N"/>
    <property type="match status" value="1"/>
</dbReference>
<dbReference type="Pfam" id="PF00128">
    <property type="entry name" value="Alpha-amylase"/>
    <property type="match status" value="1"/>
</dbReference>
<evidence type="ECO:0000256" key="2">
    <source>
        <dbReference type="ARBA" id="ARBA00022801"/>
    </source>
</evidence>
<dbReference type="PANTHER" id="PTHR43002">
    <property type="entry name" value="GLYCOGEN DEBRANCHING ENZYME"/>
    <property type="match status" value="1"/>
</dbReference>
<keyword evidence="2" id="KW-0378">Hydrolase</keyword>
<dbReference type="CDD" id="cd11326">
    <property type="entry name" value="AmyAc_Glg_debranch"/>
    <property type="match status" value="1"/>
</dbReference>
<comment type="caution">
    <text evidence="6">The sequence shown here is derived from an EMBL/GenBank/DDBJ whole genome shotgun (WGS) entry which is preliminary data.</text>
</comment>